<feature type="region of interest" description="Disordered" evidence="1">
    <location>
        <begin position="1045"/>
        <end position="1077"/>
    </location>
</feature>
<feature type="transmembrane region" description="Helical" evidence="2">
    <location>
        <begin position="908"/>
        <end position="928"/>
    </location>
</feature>
<feature type="transmembrane region" description="Helical" evidence="2">
    <location>
        <begin position="878"/>
        <end position="896"/>
    </location>
</feature>
<dbReference type="InterPro" id="IPR027463">
    <property type="entry name" value="AcrB_DN_DC_subdom"/>
</dbReference>
<dbReference type="PRINTS" id="PR00702">
    <property type="entry name" value="ACRIFLAVINRP"/>
</dbReference>
<dbReference type="GO" id="GO:0042910">
    <property type="term" value="F:xenobiotic transmembrane transporter activity"/>
    <property type="evidence" value="ECO:0007669"/>
    <property type="project" value="TreeGrafter"/>
</dbReference>
<dbReference type="AlphaFoldDB" id="A0AA86MWU7"/>
<name>A0AA86MWU7_9BACT</name>
<dbReference type="PANTHER" id="PTHR32063:SF8">
    <property type="entry name" value="CATION EFFLUX PROTEIN"/>
    <property type="match status" value="1"/>
</dbReference>
<dbReference type="PANTHER" id="PTHR32063">
    <property type="match status" value="1"/>
</dbReference>
<keyword evidence="2" id="KW-1133">Transmembrane helix</keyword>
<keyword evidence="4" id="KW-1185">Reference proteome</keyword>
<feature type="transmembrane region" description="Helical" evidence="2">
    <location>
        <begin position="12"/>
        <end position="29"/>
    </location>
</feature>
<feature type="transmembrane region" description="Helical" evidence="2">
    <location>
        <begin position="1015"/>
        <end position="1037"/>
    </location>
</feature>
<dbReference type="Gene3D" id="3.30.2090.10">
    <property type="entry name" value="Multidrug efflux transporter AcrB TolC docking domain, DN and DC subdomains"/>
    <property type="match status" value="2"/>
</dbReference>
<keyword evidence="2" id="KW-0812">Transmembrane</keyword>
<feature type="transmembrane region" description="Helical" evidence="2">
    <location>
        <begin position="458"/>
        <end position="477"/>
    </location>
</feature>
<dbReference type="Proteomes" id="UP001179121">
    <property type="component" value="Chromosome"/>
</dbReference>
<keyword evidence="2" id="KW-0472">Membrane</keyword>
<protein>
    <submittedName>
        <fullName evidence="3">Acriflavin resistance protein acrB</fullName>
    </submittedName>
</protein>
<feature type="transmembrane region" description="Helical" evidence="2">
    <location>
        <begin position="430"/>
        <end position="452"/>
    </location>
</feature>
<evidence type="ECO:0000313" key="4">
    <source>
        <dbReference type="Proteomes" id="UP001179121"/>
    </source>
</evidence>
<sequence>MWLTLLALRNRIGFLMLSLAMVVLGAVSLQRLPVDLFPNIQVPVVFVGVVYKGAPPIDIEKSVVYQIEKAVSSASNVEHVESFAKYGIGAVQVWFNWGADINVGQMEVMQRITQILNQLPPGVLQPFVVKFDVSNIPVAFVTVSSDNLDERALYDLAFNTIAPQIEQINNVAAATVEGGKIRQLNINLDPGLLHARGLSILDVVNAVKASNLILPSGDLKAGNLDYNVFTNNQFKSAEPINDVIVKLDPRGNPVRVRDLGTVTDSSDIQTNVVRTDGNRAVYLRVNKQPIANTVEVVDSLRAQLTKMIGIPPGVQLGISFDQSVYIRQSIANLAEQALHGSVLAAAVILVFLRNLTATLIVSVAIPLSIMVTFVVMYFSGQTLNIFTLGGLALGIGRLVDDSIVELENIQRHLNQTPNRWMAILEAAREVAMPIFASTVTTVVVFLPIFFVVGIAKLLLVPLTVTIAISLFTSFFVSRTITPALCYKFLKPEGPGAGGPAGSWVRFKDWSRRKYESLDAGYQASLTWVLRHRTPVLLAVVAFFCASLLLVPLIGSEFISVTDESQFRIVVRAPVGQRVEKTEQQVAEIERVLREQIRPGELETIVSSTGILQQGRASLFNPNTGPHTSLIQVYLVPPDRRARSQVQIMNDVRPKVLKLFPGVAMFFDPGGIVKRVTSFGSQKAVDVEVYGYEFDKARKVIKQVESIMHEIGDGRWLADIEVSREENYPELDIDVDREKAALLGISEADVANTVLYSLNGNGQTDPIIFTDPETGNEYYISAWLDERFRADLADLENLLLTTKAGEPVLLKNLASIRFNSGPVKIERKYFQRVIHITANPIHQDLGAIAQALEEKFVELQLPPGFTVRLAGQIQQQRETFAGLWFASILALLLVYMVMAAQFKSLIDPFIIMFSVPMGFPGVILMLFLTKTTISTTSFMGVIMMLGIVVSNGVLLVDYTNVLRRRGTALREAVVCAARTRLRPILMTSLATVFGLLPMALVWGTGGETNAPLARSVIGGLSVSTVLTLFLIPLLYLILEERFPRRMREEPGEETDAGGTARRPDQQPIPQPSPAGDIQ</sequence>
<feature type="transmembrane region" description="Helical" evidence="2">
    <location>
        <begin position="982"/>
        <end position="1003"/>
    </location>
</feature>
<evidence type="ECO:0000313" key="3">
    <source>
        <dbReference type="EMBL" id="CAI4030569.1"/>
    </source>
</evidence>
<dbReference type="InterPro" id="IPR001036">
    <property type="entry name" value="Acrflvin-R"/>
</dbReference>
<dbReference type="EMBL" id="OX365700">
    <property type="protein sequence ID" value="CAI4030569.1"/>
    <property type="molecule type" value="Genomic_DNA"/>
</dbReference>
<feature type="transmembrane region" description="Helical" evidence="2">
    <location>
        <begin position="940"/>
        <end position="961"/>
    </location>
</feature>
<dbReference type="KEGG" id="nti:DNFV4_00997"/>
<feature type="transmembrane region" description="Helical" evidence="2">
    <location>
        <begin position="535"/>
        <end position="554"/>
    </location>
</feature>
<dbReference type="Gene3D" id="3.30.70.1430">
    <property type="entry name" value="Multidrug efflux transporter AcrB pore domain"/>
    <property type="match status" value="2"/>
</dbReference>
<gene>
    <name evidence="3" type="ORF">DNFV4_00997</name>
</gene>
<dbReference type="GO" id="GO:0005886">
    <property type="term" value="C:plasma membrane"/>
    <property type="evidence" value="ECO:0007669"/>
    <property type="project" value="TreeGrafter"/>
</dbReference>
<dbReference type="Pfam" id="PF00873">
    <property type="entry name" value="ACR_tran"/>
    <property type="match status" value="1"/>
</dbReference>
<accession>A0AA86MWU7</accession>
<dbReference type="Gene3D" id="3.30.70.1440">
    <property type="entry name" value="Multidrug efflux transporter AcrB pore domain"/>
    <property type="match status" value="1"/>
</dbReference>
<dbReference type="Gene3D" id="3.30.70.1320">
    <property type="entry name" value="Multidrug efflux transporter AcrB pore domain like"/>
    <property type="match status" value="1"/>
</dbReference>
<evidence type="ECO:0000256" key="2">
    <source>
        <dbReference type="SAM" id="Phobius"/>
    </source>
</evidence>
<dbReference type="RefSeq" id="WP_289267553.1">
    <property type="nucleotide sequence ID" value="NZ_OX365700.1"/>
</dbReference>
<dbReference type="SUPFAM" id="SSF82693">
    <property type="entry name" value="Multidrug efflux transporter AcrB pore domain, PN1, PN2, PC1 and PC2 subdomains"/>
    <property type="match status" value="3"/>
</dbReference>
<dbReference type="Gene3D" id="1.20.1640.10">
    <property type="entry name" value="Multidrug efflux transporter AcrB transmembrane domain"/>
    <property type="match status" value="2"/>
</dbReference>
<feature type="transmembrane region" description="Helical" evidence="2">
    <location>
        <begin position="359"/>
        <end position="378"/>
    </location>
</feature>
<dbReference type="SUPFAM" id="SSF82866">
    <property type="entry name" value="Multidrug efflux transporter AcrB transmembrane domain"/>
    <property type="match status" value="2"/>
</dbReference>
<dbReference type="SUPFAM" id="SSF82714">
    <property type="entry name" value="Multidrug efflux transporter AcrB TolC docking domain, DN and DC subdomains"/>
    <property type="match status" value="2"/>
</dbReference>
<organism evidence="3 4">
    <name type="scientific">Nitrospira tepida</name>
    <dbReference type="NCBI Taxonomy" id="2973512"/>
    <lineage>
        <taxon>Bacteria</taxon>
        <taxon>Pseudomonadati</taxon>
        <taxon>Nitrospirota</taxon>
        <taxon>Nitrospiria</taxon>
        <taxon>Nitrospirales</taxon>
        <taxon>Nitrospiraceae</taxon>
        <taxon>Nitrospira</taxon>
    </lineage>
</organism>
<reference evidence="3" key="1">
    <citation type="submission" date="2022-10" db="EMBL/GenBank/DDBJ databases">
        <authorList>
            <person name="Koch H."/>
        </authorList>
    </citation>
    <scope>NUCLEOTIDE SEQUENCE</scope>
    <source>
        <strain evidence="3">DNF</strain>
    </source>
</reference>
<proteinExistence type="predicted"/>
<evidence type="ECO:0000256" key="1">
    <source>
        <dbReference type="SAM" id="MobiDB-lite"/>
    </source>
</evidence>